<evidence type="ECO:0000256" key="2">
    <source>
        <dbReference type="SAM" id="Phobius"/>
    </source>
</evidence>
<dbReference type="Proteomes" id="UP000263377">
    <property type="component" value="Unassembled WGS sequence"/>
</dbReference>
<organism evidence="3 4">
    <name type="scientific">Kitasatospora xanthocidica</name>
    <dbReference type="NCBI Taxonomy" id="83382"/>
    <lineage>
        <taxon>Bacteria</taxon>
        <taxon>Bacillati</taxon>
        <taxon>Actinomycetota</taxon>
        <taxon>Actinomycetes</taxon>
        <taxon>Kitasatosporales</taxon>
        <taxon>Streptomycetaceae</taxon>
        <taxon>Kitasatospora</taxon>
    </lineage>
</organism>
<keyword evidence="2" id="KW-1133">Transmembrane helix</keyword>
<feature type="region of interest" description="Disordered" evidence="1">
    <location>
        <begin position="1"/>
        <end position="20"/>
    </location>
</feature>
<feature type="compositionally biased region" description="Basic and acidic residues" evidence="1">
    <location>
        <begin position="253"/>
        <end position="265"/>
    </location>
</feature>
<keyword evidence="2" id="KW-0472">Membrane</keyword>
<feature type="region of interest" description="Disordered" evidence="1">
    <location>
        <begin position="33"/>
        <end position="67"/>
    </location>
</feature>
<dbReference type="Pfam" id="PF13560">
    <property type="entry name" value="HTH_31"/>
    <property type="match status" value="1"/>
</dbReference>
<dbReference type="Gene3D" id="1.10.260.40">
    <property type="entry name" value="lambda repressor-like DNA-binding domains"/>
    <property type="match status" value="1"/>
</dbReference>
<comment type="caution">
    <text evidence="3">The sequence shown here is derived from an EMBL/GenBank/DDBJ whole genome shotgun (WGS) entry which is preliminary data.</text>
</comment>
<evidence type="ECO:0000256" key="1">
    <source>
        <dbReference type="SAM" id="MobiDB-lite"/>
    </source>
</evidence>
<accession>A0A372ZMC4</accession>
<feature type="region of interest" description="Disordered" evidence="1">
    <location>
        <begin position="98"/>
        <end position="141"/>
    </location>
</feature>
<proteinExistence type="predicted"/>
<dbReference type="Pfam" id="PF10901">
    <property type="entry name" value="DUF2690"/>
    <property type="match status" value="1"/>
</dbReference>
<dbReference type="InterPro" id="IPR010982">
    <property type="entry name" value="Lambda_DNA-bd_dom_sf"/>
</dbReference>
<keyword evidence="2" id="KW-0812">Transmembrane</keyword>
<gene>
    <name evidence="3" type="ORF">DR950_03920</name>
</gene>
<name>A0A372ZMC4_9ACTN</name>
<dbReference type="EMBL" id="QVIG01000001">
    <property type="protein sequence ID" value="RGD57049.1"/>
    <property type="molecule type" value="Genomic_DNA"/>
</dbReference>
<protein>
    <submittedName>
        <fullName evidence="3">XRE family transcriptional regulator</fullName>
    </submittedName>
</protein>
<dbReference type="InterPro" id="IPR021224">
    <property type="entry name" value="DUF2690"/>
</dbReference>
<feature type="transmembrane region" description="Helical" evidence="2">
    <location>
        <begin position="141"/>
        <end position="162"/>
    </location>
</feature>
<sequence>MTHNRPPQAADEPDQPTATTARAELARTLRRWRQEAGNPTQMTVSRRTAIAQTTLSRYENPDGRYPAPEAALHSLAAYYAVADGELVRALGLRAAIDGGTGGAPPPEPVPEPAAATAPEAPAPSAEPTSGQEPGGGRRRRAAWAAGGAAVAAAAAGALLYALTGPDTGATVAPAPQAMPAPTAAASCDGASCLHVDPVGTVCDRDAATAAADRDFGVLIELRYSPSCHAAWAKMSGGSPGDRVQVFGTPPEQEEYRQQSGHDAHSKMVRATRPADARACAVVDNRGTVCAARREAPTG</sequence>
<evidence type="ECO:0000313" key="3">
    <source>
        <dbReference type="EMBL" id="RGD57049.1"/>
    </source>
</evidence>
<dbReference type="SUPFAM" id="SSF47413">
    <property type="entry name" value="lambda repressor-like DNA-binding domains"/>
    <property type="match status" value="1"/>
</dbReference>
<feature type="compositionally biased region" description="Polar residues" evidence="1">
    <location>
        <begin position="37"/>
        <end position="57"/>
    </location>
</feature>
<keyword evidence="4" id="KW-1185">Reference proteome</keyword>
<feature type="region of interest" description="Disordered" evidence="1">
    <location>
        <begin position="250"/>
        <end position="270"/>
    </location>
</feature>
<dbReference type="GO" id="GO:0003677">
    <property type="term" value="F:DNA binding"/>
    <property type="evidence" value="ECO:0007669"/>
    <property type="project" value="InterPro"/>
</dbReference>
<dbReference type="CDD" id="cd00093">
    <property type="entry name" value="HTH_XRE"/>
    <property type="match status" value="1"/>
</dbReference>
<dbReference type="InterPro" id="IPR001387">
    <property type="entry name" value="Cro/C1-type_HTH"/>
</dbReference>
<evidence type="ECO:0000313" key="4">
    <source>
        <dbReference type="Proteomes" id="UP000263377"/>
    </source>
</evidence>
<feature type="compositionally biased region" description="Low complexity" evidence="1">
    <location>
        <begin position="112"/>
        <end position="127"/>
    </location>
</feature>
<reference evidence="3 4" key="1">
    <citation type="submission" date="2018-08" db="EMBL/GenBank/DDBJ databases">
        <title>Diversity &amp; Physiological Properties of Lignin-Decomposing Actinobacteria from Soil.</title>
        <authorList>
            <person name="Roh S.G."/>
            <person name="Kim S.B."/>
        </authorList>
    </citation>
    <scope>NUCLEOTIDE SEQUENCE [LARGE SCALE GENOMIC DNA]</scope>
    <source>
        <strain evidence="3 4">MMS17-GH009</strain>
    </source>
</reference>
<dbReference type="RefSeq" id="WP_117485781.1">
    <property type="nucleotide sequence ID" value="NZ_QVIG01000001.1"/>
</dbReference>
<dbReference type="AlphaFoldDB" id="A0A372ZMC4"/>